<dbReference type="PROSITE" id="PS50089">
    <property type="entry name" value="ZF_RING_2"/>
    <property type="match status" value="1"/>
</dbReference>
<evidence type="ECO:0000256" key="5">
    <source>
        <dbReference type="SAM" id="MobiDB-lite"/>
    </source>
</evidence>
<dbReference type="InterPro" id="IPR052667">
    <property type="entry name" value="E3_ubiquitin-ligase_RING"/>
</dbReference>
<keyword evidence="9" id="KW-1185">Reference proteome</keyword>
<dbReference type="PANTHER" id="PTHR47156">
    <property type="entry name" value="PROTEIN CBG20824"/>
    <property type="match status" value="1"/>
</dbReference>
<proteinExistence type="predicted"/>
<name>A0AAV2SJD0_MEGNR</name>
<dbReference type="SUPFAM" id="SSF50891">
    <property type="entry name" value="Cyclophilin-like"/>
    <property type="match status" value="1"/>
</dbReference>
<dbReference type="SUPFAM" id="SSF57845">
    <property type="entry name" value="B-box zinc-binding domain"/>
    <property type="match status" value="1"/>
</dbReference>
<dbReference type="InterPro" id="IPR013083">
    <property type="entry name" value="Znf_RING/FYVE/PHD"/>
</dbReference>
<feature type="domain" description="RING-type" evidence="6">
    <location>
        <begin position="41"/>
        <end position="87"/>
    </location>
</feature>
<organism evidence="8 9">
    <name type="scientific">Meganyctiphanes norvegica</name>
    <name type="common">Northern krill</name>
    <name type="synonym">Thysanopoda norvegica</name>
    <dbReference type="NCBI Taxonomy" id="48144"/>
    <lineage>
        <taxon>Eukaryota</taxon>
        <taxon>Metazoa</taxon>
        <taxon>Ecdysozoa</taxon>
        <taxon>Arthropoda</taxon>
        <taxon>Crustacea</taxon>
        <taxon>Multicrustacea</taxon>
        <taxon>Malacostraca</taxon>
        <taxon>Eumalacostraca</taxon>
        <taxon>Eucarida</taxon>
        <taxon>Euphausiacea</taxon>
        <taxon>Euphausiidae</taxon>
        <taxon>Meganyctiphanes</taxon>
    </lineage>
</organism>
<evidence type="ECO:0000259" key="7">
    <source>
        <dbReference type="PROSITE" id="PS50119"/>
    </source>
</evidence>
<accession>A0AAV2SJD0</accession>
<dbReference type="InterPro" id="IPR029000">
    <property type="entry name" value="Cyclophilin-like_dom_sf"/>
</dbReference>
<dbReference type="AlphaFoldDB" id="A0AAV2SJD0"/>
<keyword evidence="3" id="KW-0862">Zinc</keyword>
<dbReference type="InterPro" id="IPR001841">
    <property type="entry name" value="Znf_RING"/>
</dbReference>
<dbReference type="Gene3D" id="3.30.40.10">
    <property type="entry name" value="Zinc/RING finger domain, C3HC4 (zinc finger)"/>
    <property type="match status" value="1"/>
</dbReference>
<feature type="region of interest" description="Disordered" evidence="5">
    <location>
        <begin position="260"/>
        <end position="286"/>
    </location>
</feature>
<reference evidence="8 9" key="1">
    <citation type="submission" date="2024-05" db="EMBL/GenBank/DDBJ databases">
        <authorList>
            <person name="Wallberg A."/>
        </authorList>
    </citation>
    <scope>NUCLEOTIDE SEQUENCE [LARGE SCALE GENOMIC DNA]</scope>
</reference>
<dbReference type="Pfam" id="PF13639">
    <property type="entry name" value="zf-RING_2"/>
    <property type="match status" value="1"/>
</dbReference>
<dbReference type="InterPro" id="IPR000315">
    <property type="entry name" value="Znf_B-box"/>
</dbReference>
<dbReference type="GO" id="GO:0008270">
    <property type="term" value="F:zinc ion binding"/>
    <property type="evidence" value="ECO:0007669"/>
    <property type="project" value="UniProtKB-KW"/>
</dbReference>
<evidence type="ECO:0000256" key="4">
    <source>
        <dbReference type="PROSITE-ProRule" id="PRU00024"/>
    </source>
</evidence>
<evidence type="ECO:0000313" key="9">
    <source>
        <dbReference type="Proteomes" id="UP001497623"/>
    </source>
</evidence>
<evidence type="ECO:0000313" key="8">
    <source>
        <dbReference type="EMBL" id="CAL4199035.1"/>
    </source>
</evidence>
<dbReference type="Gene3D" id="3.30.160.60">
    <property type="entry name" value="Classic Zinc Finger"/>
    <property type="match status" value="1"/>
</dbReference>
<sequence length="515" mass="58222">MYLGMSDEMSLGATSCDLTAALGRRISLSLTAKMEMEELMCVVCREEYNGDHRVPVMLPHCGHTFCRPCTTHLINNTQGPMFCPTCRKRHRAHYGELPINYALLGLVEKTKKSKYGSCRKHGNPLEFWCCHCPEALCGHCLYEGHMGHGDDVIMAHELVEEVKKEYMDKGNKYKEMLKEQKGSQLKQVFSCVIQLVMNSTVTHNLEKVLKKIENEADLENFPTSNKELEMIESALESLKLTVDDHTDPMAVTERRFQNVFKPPSPRERQNSIMSHLPAPQSLTRDPRSITGPTSFTGCSAPPPSVPPMCCSFTSGDGRHARMRWEEGRIHLYALTEDQHIPGIMMHMSMLQHLLPKDNPEVFLELGAGNRSLGRVYIQLRGRTRNAQQFFSLCLGTTGPSYRGARFYGMPWPQHHRQMHSLTCREYMSENIPRTEPLMEGLAENIDNQVEMCLSGLVARVDDTGFEICTRDEPDAYLHNVLGEVMEGMSIVREAANHEPVSEVYISQCGVVIPSN</sequence>
<evidence type="ECO:0000256" key="1">
    <source>
        <dbReference type="ARBA" id="ARBA00022723"/>
    </source>
</evidence>
<dbReference type="PANTHER" id="PTHR47156:SF10">
    <property type="entry name" value="E3 UBIQUITIN-PROTEIN LIGASE TRIM-21-RELATED"/>
    <property type="match status" value="1"/>
</dbReference>
<gene>
    <name evidence="8" type="ORF">MNOR_LOCUS37418</name>
</gene>
<dbReference type="SMART" id="SM00184">
    <property type="entry name" value="RING"/>
    <property type="match status" value="1"/>
</dbReference>
<evidence type="ECO:0000259" key="6">
    <source>
        <dbReference type="PROSITE" id="PS50089"/>
    </source>
</evidence>
<evidence type="ECO:0000256" key="3">
    <source>
        <dbReference type="ARBA" id="ARBA00022833"/>
    </source>
</evidence>
<dbReference type="PROSITE" id="PS50119">
    <property type="entry name" value="ZF_BBOX"/>
    <property type="match status" value="1"/>
</dbReference>
<dbReference type="Gene3D" id="2.40.100.10">
    <property type="entry name" value="Cyclophilin-like"/>
    <property type="match status" value="1"/>
</dbReference>
<evidence type="ECO:0000256" key="2">
    <source>
        <dbReference type="ARBA" id="ARBA00022771"/>
    </source>
</evidence>
<comment type="caution">
    <text evidence="8">The sequence shown here is derived from an EMBL/GenBank/DDBJ whole genome shotgun (WGS) entry which is preliminary data.</text>
</comment>
<dbReference type="SUPFAM" id="SSF57850">
    <property type="entry name" value="RING/U-box"/>
    <property type="match status" value="1"/>
</dbReference>
<protein>
    <submittedName>
        <fullName evidence="8">Uncharacterized protein</fullName>
    </submittedName>
</protein>
<feature type="domain" description="B box-type" evidence="7">
    <location>
        <begin position="113"/>
        <end position="161"/>
    </location>
</feature>
<keyword evidence="2 4" id="KW-0863">Zinc-finger</keyword>
<dbReference type="Proteomes" id="UP001497623">
    <property type="component" value="Unassembled WGS sequence"/>
</dbReference>
<keyword evidence="1" id="KW-0479">Metal-binding</keyword>
<dbReference type="EMBL" id="CAXKWB010075155">
    <property type="protein sequence ID" value="CAL4199035.1"/>
    <property type="molecule type" value="Genomic_DNA"/>
</dbReference>